<dbReference type="Gene3D" id="3.40.50.12020">
    <property type="entry name" value="Uncharacterised protein family UPF0261, NN domain"/>
    <property type="match status" value="1"/>
</dbReference>
<dbReference type="Gene3D" id="3.40.50.12030">
    <property type="entry name" value="Uncharacterised protein family UPF0261, NC domain"/>
    <property type="match status" value="1"/>
</dbReference>
<comment type="caution">
    <text evidence="3">The sequence shown here is derived from an EMBL/GenBank/DDBJ whole genome shotgun (WGS) entry which is preliminary data.</text>
</comment>
<evidence type="ECO:0000259" key="1">
    <source>
        <dbReference type="Pfam" id="PF06792"/>
    </source>
</evidence>
<dbReference type="eggNOG" id="COG5441">
    <property type="taxonomic scope" value="Bacteria"/>
</dbReference>
<dbReference type="InterPro" id="IPR044122">
    <property type="entry name" value="UPF0261_N"/>
</dbReference>
<proteinExistence type="predicted"/>
<dbReference type="OrthoDB" id="9776369at2"/>
<protein>
    <submittedName>
        <fullName evidence="3">Uncharacterized protein</fullName>
    </submittedName>
</protein>
<dbReference type="AlphaFoldDB" id="S0KVQ4"/>
<sequence>MKTVALVGTFDSKGTEYQYIKQLLEKLDLNVFTIHTGVFEPFFTPDVDVSEIAAEVQENIETIRKRNDRAYATDVLSKGLEQLLPKLFKKGLFDGVLSFGGTGGTSLVAPGMRKLPIGIPKMIVSTVASGDTSVYVGTSDIIMMPSIVDVSGLNKISKRIFGNAVSAIAGLLNYRIENEVDEHPLVAATMFGVTTPAVNFAREYLEQNGYEVLVFHATGIGGQTMESLVSDGYFAGVLDLTTTEWADELVGGVLKAGENRLEAAALAKVPQVVSLGAMDMVNFGPFDTVPEKFKNRNFYKHNPTVTLMRTSVEESRELGKIVAKKLNMAQIETVLLIPNGGFSSIDVVDGPFYYPEADKALIESIKENLDNDNVRIIEKEQAINNKEFAELSAQQLINLMNKEGDIINE</sequence>
<dbReference type="Pfam" id="PF23189">
    <property type="entry name" value="UPF0261_C"/>
    <property type="match status" value="1"/>
</dbReference>
<feature type="domain" description="UPF0261" evidence="2">
    <location>
        <begin position="184"/>
        <end position="400"/>
    </location>
</feature>
<feature type="domain" description="UPF0261" evidence="1">
    <location>
        <begin position="2"/>
        <end position="174"/>
    </location>
</feature>
<accession>S0KVQ4</accession>
<dbReference type="STRING" id="44009.RV01_GL000231"/>
<organism evidence="3 4">
    <name type="scientific">Enterococcus dispar ATCC 51266</name>
    <dbReference type="NCBI Taxonomy" id="1139219"/>
    <lineage>
        <taxon>Bacteria</taxon>
        <taxon>Bacillati</taxon>
        <taxon>Bacillota</taxon>
        <taxon>Bacilli</taxon>
        <taxon>Lactobacillales</taxon>
        <taxon>Enterococcaceae</taxon>
        <taxon>Enterococcus</taxon>
    </lineage>
</organism>
<dbReference type="HOGENOM" id="CLU_036813_1_0_9"/>
<evidence type="ECO:0000313" key="4">
    <source>
        <dbReference type="Proteomes" id="UP000014127"/>
    </source>
</evidence>
<dbReference type="CDD" id="cd15488">
    <property type="entry name" value="Tm-1-like"/>
    <property type="match status" value="1"/>
</dbReference>
<dbReference type="InterPro" id="IPR008322">
    <property type="entry name" value="UPF0261"/>
</dbReference>
<keyword evidence="4" id="KW-1185">Reference proteome</keyword>
<dbReference type="Proteomes" id="UP000014127">
    <property type="component" value="Unassembled WGS sequence"/>
</dbReference>
<evidence type="ECO:0000259" key="2">
    <source>
        <dbReference type="Pfam" id="PF23189"/>
    </source>
</evidence>
<dbReference type="InterPro" id="IPR056778">
    <property type="entry name" value="UPF0261_C"/>
</dbReference>
<dbReference type="PANTHER" id="PTHR31862:SF1">
    <property type="entry name" value="UPF0261 DOMAIN PROTEIN (AFU_ORTHOLOGUE AFUA_1G10120)"/>
    <property type="match status" value="1"/>
</dbReference>
<dbReference type="EMBL" id="AHYR01000003">
    <property type="protein sequence ID" value="EOT43286.1"/>
    <property type="molecule type" value="Genomic_DNA"/>
</dbReference>
<dbReference type="RefSeq" id="WP_002390848.1">
    <property type="nucleotide sequence ID" value="NZ_ASWK01000001.1"/>
</dbReference>
<evidence type="ECO:0000313" key="3">
    <source>
        <dbReference type="EMBL" id="EOT43286.1"/>
    </source>
</evidence>
<gene>
    <name evidence="3" type="ORF">OMK_00640</name>
</gene>
<dbReference type="PATRIC" id="fig|1139219.3.peg.607"/>
<dbReference type="NCBIfam" id="NF002674">
    <property type="entry name" value="PRK02399.1-2"/>
    <property type="match status" value="1"/>
</dbReference>
<dbReference type="PIRSF" id="PIRSF033271">
    <property type="entry name" value="UCP033271"/>
    <property type="match status" value="1"/>
</dbReference>
<dbReference type="Pfam" id="PF06792">
    <property type="entry name" value="UPF0261"/>
    <property type="match status" value="1"/>
</dbReference>
<reference evidence="3 4" key="1">
    <citation type="submission" date="2013-03" db="EMBL/GenBank/DDBJ databases">
        <title>The Genome Sequence of Enterococcus dispar ATCC_51266 (Illumina only assembly).</title>
        <authorList>
            <consortium name="The Broad Institute Genomics Platform"/>
            <consortium name="The Broad Institute Genome Sequencing Center for Infectious Disease"/>
            <person name="Earl A."/>
            <person name="Russ C."/>
            <person name="Gilmore M."/>
            <person name="Surin D."/>
            <person name="Walker B."/>
            <person name="Young S."/>
            <person name="Zeng Q."/>
            <person name="Gargeya S."/>
            <person name="Fitzgerald M."/>
            <person name="Haas B."/>
            <person name="Abouelleil A."/>
            <person name="Allen A.W."/>
            <person name="Alvarado L."/>
            <person name="Arachchi H.M."/>
            <person name="Berlin A.M."/>
            <person name="Chapman S.B."/>
            <person name="Gainer-Dewar J."/>
            <person name="Goldberg J."/>
            <person name="Griggs A."/>
            <person name="Gujja S."/>
            <person name="Hansen M."/>
            <person name="Howarth C."/>
            <person name="Imamovic A."/>
            <person name="Ireland A."/>
            <person name="Larimer J."/>
            <person name="McCowan C."/>
            <person name="Murphy C."/>
            <person name="Pearson M."/>
            <person name="Poon T.W."/>
            <person name="Priest M."/>
            <person name="Roberts A."/>
            <person name="Saif S."/>
            <person name="Shea T."/>
            <person name="Sisk P."/>
            <person name="Sykes S."/>
            <person name="Wortman J."/>
            <person name="Nusbaum C."/>
            <person name="Birren B."/>
        </authorList>
    </citation>
    <scope>NUCLEOTIDE SEQUENCE [LARGE SCALE GENOMIC DNA]</scope>
    <source>
        <strain evidence="3 4">ATCC 51266</strain>
    </source>
</reference>
<dbReference type="PANTHER" id="PTHR31862">
    <property type="entry name" value="UPF0261 DOMAIN PROTEIN (AFU_ORTHOLOGUE AFUA_1G10120)"/>
    <property type="match status" value="1"/>
</dbReference>
<dbReference type="InterPro" id="IPR051353">
    <property type="entry name" value="Tobamovirus_resist_UPF0261"/>
</dbReference>
<name>S0KVQ4_9ENTE</name>